<gene>
    <name evidence="1" type="ORF">LSH36_168g03029</name>
</gene>
<protein>
    <submittedName>
        <fullName evidence="1">Uncharacterized protein</fullName>
    </submittedName>
</protein>
<proteinExistence type="predicted"/>
<dbReference type="AlphaFoldDB" id="A0AAD9N6E6"/>
<comment type="caution">
    <text evidence="1">The sequence shown here is derived from an EMBL/GenBank/DDBJ whole genome shotgun (WGS) entry which is preliminary data.</text>
</comment>
<evidence type="ECO:0000313" key="1">
    <source>
        <dbReference type="EMBL" id="KAK2158515.1"/>
    </source>
</evidence>
<accession>A0AAD9N6E6</accession>
<dbReference type="Proteomes" id="UP001208570">
    <property type="component" value="Unassembled WGS sequence"/>
</dbReference>
<reference evidence="1" key="1">
    <citation type="journal article" date="2023" name="Mol. Biol. Evol.">
        <title>Third-Generation Sequencing Reveals the Adaptive Role of the Epigenome in Three Deep-Sea Polychaetes.</title>
        <authorList>
            <person name="Perez M."/>
            <person name="Aroh O."/>
            <person name="Sun Y."/>
            <person name="Lan Y."/>
            <person name="Juniper S.K."/>
            <person name="Young C.R."/>
            <person name="Angers B."/>
            <person name="Qian P.Y."/>
        </authorList>
    </citation>
    <scope>NUCLEOTIDE SEQUENCE</scope>
    <source>
        <strain evidence="1">P08H-3</strain>
    </source>
</reference>
<sequence length="83" mass="9162">MGQVLFSVYRKAGRGLYQCACAGGATPSRWRLSWICRARGPQRSRFSSFTVSARGIGIRVNLSKRYFQDLLVSVGSDSTNANL</sequence>
<dbReference type="EMBL" id="JAODUP010000168">
    <property type="protein sequence ID" value="KAK2158515.1"/>
    <property type="molecule type" value="Genomic_DNA"/>
</dbReference>
<name>A0AAD9N6E6_9ANNE</name>
<organism evidence="1 2">
    <name type="scientific">Paralvinella palmiformis</name>
    <dbReference type="NCBI Taxonomy" id="53620"/>
    <lineage>
        <taxon>Eukaryota</taxon>
        <taxon>Metazoa</taxon>
        <taxon>Spiralia</taxon>
        <taxon>Lophotrochozoa</taxon>
        <taxon>Annelida</taxon>
        <taxon>Polychaeta</taxon>
        <taxon>Sedentaria</taxon>
        <taxon>Canalipalpata</taxon>
        <taxon>Terebellida</taxon>
        <taxon>Terebelliformia</taxon>
        <taxon>Alvinellidae</taxon>
        <taxon>Paralvinella</taxon>
    </lineage>
</organism>
<evidence type="ECO:0000313" key="2">
    <source>
        <dbReference type="Proteomes" id="UP001208570"/>
    </source>
</evidence>
<keyword evidence="2" id="KW-1185">Reference proteome</keyword>